<dbReference type="Proteomes" id="UP001299235">
    <property type="component" value="Unassembled WGS sequence"/>
</dbReference>
<evidence type="ECO:0000313" key="2">
    <source>
        <dbReference type="Proteomes" id="UP001299235"/>
    </source>
</evidence>
<reference evidence="1 2" key="1">
    <citation type="submission" date="2021-10" db="EMBL/GenBank/DDBJ databases">
        <title>Anaerobic single-cell dispensing facilitates the cultivation of human gut bacteria.</title>
        <authorList>
            <person name="Afrizal A."/>
        </authorList>
    </citation>
    <scope>NUCLEOTIDE SEQUENCE [LARGE SCALE GENOMIC DNA]</scope>
    <source>
        <strain evidence="1 2">CLA-AA-H246</strain>
    </source>
</reference>
<organism evidence="1 2">
    <name type="scientific">Hominisplanchenecus faecis</name>
    <dbReference type="NCBI Taxonomy" id="2885351"/>
    <lineage>
        <taxon>Bacteria</taxon>
        <taxon>Bacillati</taxon>
        <taxon>Bacillota</taxon>
        <taxon>Clostridia</taxon>
        <taxon>Lachnospirales</taxon>
        <taxon>Lachnospiraceae</taxon>
        <taxon>Hominisplanchenecus</taxon>
    </lineage>
</organism>
<keyword evidence="2" id="KW-1185">Reference proteome</keyword>
<sequence length="476" mass="55578">MNEFANLLSAFVKEKGVKIQPFARYCGYDRANMYKILKGQRNLPGREIVEKAAKYMHLLPSEEEKLWEAYEISAQGSDNYYRRKEVQKFFTEPILSSNVNITALTEGEPAKFCILNNESIPLRGGYEIDAALFRLIGEESRNKDGHLRLMIQPESNSLSSILSVHGNYACNTRIDHIVCLSSNPENVYRKKNYNLDCLRCVLPLYNYNYDYNTWYYYSKIPVQEKKFGLFPYMVLSSKYACVLTADMQKGYITAKPEILRIFEEIFEECIEESKPMIRRITDLDEQFEVTGKILKNKDQVQSFQMTPCLTPVLTEQIYEKYLKKELPGREKLIQTLCTYGEEIKRSDIQYVTSLEGIKRFLKTGIISEWPPELYDPLEMDDRIQLIKDLIFSDNGINIRILKKTVGNFDAEIYLCVSREYGILKFIVPEKQMQLHLMLEETGLLFSFFDFCENLSTEQMFSSSEEIESFLKDLFTK</sequence>
<dbReference type="RefSeq" id="WP_248835015.1">
    <property type="nucleotide sequence ID" value="NZ_JAJEQE010000011.1"/>
</dbReference>
<evidence type="ECO:0000313" key="1">
    <source>
        <dbReference type="EMBL" id="MCC2148656.1"/>
    </source>
</evidence>
<proteinExistence type="predicted"/>
<accession>A0ABS8ETY5</accession>
<comment type="caution">
    <text evidence="1">The sequence shown here is derived from an EMBL/GenBank/DDBJ whole genome shotgun (WGS) entry which is preliminary data.</text>
</comment>
<gene>
    <name evidence="1" type="ORF">LKD42_05215</name>
</gene>
<evidence type="ECO:0008006" key="3">
    <source>
        <dbReference type="Google" id="ProtNLM"/>
    </source>
</evidence>
<protein>
    <recommendedName>
        <fullName evidence="3">XRE family transcriptional regulator</fullName>
    </recommendedName>
</protein>
<name>A0ABS8ETY5_9FIRM</name>
<dbReference type="EMBL" id="JAJEQE010000011">
    <property type="protein sequence ID" value="MCC2148656.1"/>
    <property type="molecule type" value="Genomic_DNA"/>
</dbReference>